<proteinExistence type="predicted"/>
<protein>
    <submittedName>
        <fullName evidence="1">DUF1871 family protein</fullName>
    </submittedName>
</protein>
<dbReference type="EMBL" id="JAXOFX010000005">
    <property type="protein sequence ID" value="MDZ5472064.1"/>
    <property type="molecule type" value="Genomic_DNA"/>
</dbReference>
<dbReference type="InterPro" id="IPR015053">
    <property type="entry name" value="DUF1871"/>
</dbReference>
<comment type="caution">
    <text evidence="1">The sequence shown here is derived from an EMBL/GenBank/DDBJ whole genome shotgun (WGS) entry which is preliminary data.</text>
</comment>
<dbReference type="InterPro" id="IPR023162">
    <property type="entry name" value="Apc36109-like_dom_sf"/>
</dbReference>
<organism evidence="1 2">
    <name type="scientific">Robertmurraya mangrovi</name>
    <dbReference type="NCBI Taxonomy" id="3098077"/>
    <lineage>
        <taxon>Bacteria</taxon>
        <taxon>Bacillati</taxon>
        <taxon>Bacillota</taxon>
        <taxon>Bacilli</taxon>
        <taxon>Bacillales</taxon>
        <taxon>Bacillaceae</taxon>
        <taxon>Robertmurraya</taxon>
    </lineage>
</organism>
<gene>
    <name evidence="1" type="ORF">SM124_09925</name>
</gene>
<keyword evidence="2" id="KW-1185">Reference proteome</keyword>
<sequence>MKTNREELGDFMEMLKMNLSLLELLSNWDPLGYGIGSYDTEIADTIQAVHIMNDQDKLARKIQSIYEFSFEEIIPLDECREIAGKLLVIKNEESCSL</sequence>
<dbReference type="Gene3D" id="1.10.340.20">
    <property type="entry name" value="Apc36109-like domain"/>
    <property type="match status" value="1"/>
</dbReference>
<name>A0ABU5IY12_9BACI</name>
<dbReference type="Proteomes" id="UP001290455">
    <property type="component" value="Unassembled WGS sequence"/>
</dbReference>
<dbReference type="Pfam" id="PF08958">
    <property type="entry name" value="DUF1871"/>
    <property type="match status" value="1"/>
</dbReference>
<dbReference type="RefSeq" id="WP_322446366.1">
    <property type="nucleotide sequence ID" value="NZ_JAXOFX010000005.1"/>
</dbReference>
<accession>A0ABU5IY12</accession>
<dbReference type="SUPFAM" id="SSF116922">
    <property type="entry name" value="YugE-like"/>
    <property type="match status" value="1"/>
</dbReference>
<evidence type="ECO:0000313" key="1">
    <source>
        <dbReference type="EMBL" id="MDZ5472064.1"/>
    </source>
</evidence>
<evidence type="ECO:0000313" key="2">
    <source>
        <dbReference type="Proteomes" id="UP001290455"/>
    </source>
</evidence>
<reference evidence="1 2" key="1">
    <citation type="submission" date="2023-11" db="EMBL/GenBank/DDBJ databases">
        <title>Bacillus jintuensis, isolated from a mudflat on the Beibu Gulf coast.</title>
        <authorList>
            <person name="Li M."/>
        </authorList>
    </citation>
    <scope>NUCLEOTIDE SEQUENCE [LARGE SCALE GENOMIC DNA]</scope>
    <source>
        <strain evidence="1 2">31A1R</strain>
    </source>
</reference>